<sequence length="43" mass="4659">MHASRFVYSVNSLLNWNHSKYGGGNMSSISDFPPAGKMPSGKT</sequence>
<organism evidence="2">
    <name type="scientific">Arundo donax</name>
    <name type="common">Giant reed</name>
    <name type="synonym">Donax arundinaceus</name>
    <dbReference type="NCBI Taxonomy" id="35708"/>
    <lineage>
        <taxon>Eukaryota</taxon>
        <taxon>Viridiplantae</taxon>
        <taxon>Streptophyta</taxon>
        <taxon>Embryophyta</taxon>
        <taxon>Tracheophyta</taxon>
        <taxon>Spermatophyta</taxon>
        <taxon>Magnoliopsida</taxon>
        <taxon>Liliopsida</taxon>
        <taxon>Poales</taxon>
        <taxon>Poaceae</taxon>
        <taxon>PACMAD clade</taxon>
        <taxon>Arundinoideae</taxon>
        <taxon>Arundineae</taxon>
        <taxon>Arundo</taxon>
    </lineage>
</organism>
<dbReference type="AlphaFoldDB" id="A0A0A9FFI8"/>
<feature type="region of interest" description="Disordered" evidence="1">
    <location>
        <begin position="24"/>
        <end position="43"/>
    </location>
</feature>
<dbReference type="EMBL" id="GBRH01188995">
    <property type="protein sequence ID" value="JAE08901.1"/>
    <property type="molecule type" value="Transcribed_RNA"/>
</dbReference>
<evidence type="ECO:0000313" key="2">
    <source>
        <dbReference type="EMBL" id="JAE08901.1"/>
    </source>
</evidence>
<name>A0A0A9FFI8_ARUDO</name>
<evidence type="ECO:0000256" key="1">
    <source>
        <dbReference type="SAM" id="MobiDB-lite"/>
    </source>
</evidence>
<protein>
    <submittedName>
        <fullName evidence="2">Uncharacterized protein</fullName>
    </submittedName>
</protein>
<reference evidence="2" key="1">
    <citation type="submission" date="2014-09" db="EMBL/GenBank/DDBJ databases">
        <authorList>
            <person name="Magalhaes I.L.F."/>
            <person name="Oliveira U."/>
            <person name="Santos F.R."/>
            <person name="Vidigal T.H.D.A."/>
            <person name="Brescovit A.D."/>
            <person name="Santos A.J."/>
        </authorList>
    </citation>
    <scope>NUCLEOTIDE SEQUENCE</scope>
    <source>
        <tissue evidence="2">Shoot tissue taken approximately 20 cm above the soil surface</tissue>
    </source>
</reference>
<accession>A0A0A9FFI8</accession>
<reference evidence="2" key="2">
    <citation type="journal article" date="2015" name="Data Brief">
        <title>Shoot transcriptome of the giant reed, Arundo donax.</title>
        <authorList>
            <person name="Barrero R.A."/>
            <person name="Guerrero F.D."/>
            <person name="Moolhuijzen P."/>
            <person name="Goolsby J.A."/>
            <person name="Tidwell J."/>
            <person name="Bellgard S.E."/>
            <person name="Bellgard M.I."/>
        </authorList>
    </citation>
    <scope>NUCLEOTIDE SEQUENCE</scope>
    <source>
        <tissue evidence="2">Shoot tissue taken approximately 20 cm above the soil surface</tissue>
    </source>
</reference>
<proteinExistence type="predicted"/>